<evidence type="ECO:0000313" key="2">
    <source>
        <dbReference type="Proteomes" id="UP000148908"/>
    </source>
</evidence>
<dbReference type="Proteomes" id="UP000148908">
    <property type="component" value="Segment"/>
</dbReference>
<dbReference type="CDD" id="cd00048">
    <property type="entry name" value="DSRM_SF"/>
    <property type="match status" value="1"/>
</dbReference>
<dbReference type="EMBL" id="KJ473820">
    <property type="protein sequence ID" value="AIA62345.1"/>
    <property type="molecule type" value="Genomic_RNA"/>
</dbReference>
<protein>
    <submittedName>
        <fullName evidence="1">Uncharacterized protein</fullName>
    </submittedName>
</protein>
<dbReference type="SUPFAM" id="SSF54768">
    <property type="entry name" value="dsRNA-binding domain-like"/>
    <property type="match status" value="1"/>
</dbReference>
<proteinExistence type="predicted"/>
<name>A0A0U1UZF7_BCHK5</name>
<reference evidence="2" key="1">
    <citation type="submission" date="2014-02" db="EMBL/GenBank/DDBJ databases">
        <title>Bat coronavirus in China.</title>
        <authorList>
            <person name="Yang L."/>
            <person name="Wu Z."/>
            <person name="Jin Q."/>
        </authorList>
    </citation>
    <scope>NUCLEOTIDE SEQUENCE [LARGE SCALE GENOMIC DNA]</scope>
</reference>
<organism evidence="1 2">
    <name type="scientific">BtPa-BetaCoV/GD2013</name>
    <dbReference type="NCBI Taxonomy" id="1503295"/>
    <lineage>
        <taxon>Viruses</taxon>
        <taxon>Riboviria</taxon>
        <taxon>Orthornavirae</taxon>
        <taxon>Pisuviricota</taxon>
        <taxon>Pisoniviricetes</taxon>
        <taxon>Nidovirales</taxon>
        <taxon>Cornidovirineae</taxon>
        <taxon>Coronaviridae</taxon>
        <taxon>Orthocoronavirinae</taxon>
        <taxon>Betacoronavirus</taxon>
        <taxon>Merbecovirus</taxon>
        <taxon>Betacoronavirus pipistrelli</taxon>
        <taxon>Bat coronavirus HKU5</taxon>
    </lineage>
</organism>
<sequence>MDYVSLLNQVWQKQVNSAHEGTLAPIRPTFAYRPVQGNLQCPIKWRCIYTFAGYTGTATEPTKALAKQEAARKVCLRLQDDGRLDGFELRLRYSTAFQRNRYDASKSYFYTKTPSSPEE</sequence>
<dbReference type="Gene3D" id="3.30.160.20">
    <property type="match status" value="1"/>
</dbReference>
<evidence type="ECO:0000313" key="1">
    <source>
        <dbReference type="EMBL" id="AIA62345.1"/>
    </source>
</evidence>
<accession>A0A0U1UZF7</accession>